<evidence type="ECO:0000256" key="5">
    <source>
        <dbReference type="ARBA" id="ARBA00022833"/>
    </source>
</evidence>
<reference evidence="10" key="1">
    <citation type="submission" date="2021-01" db="EMBL/GenBank/DDBJ databases">
        <authorList>
            <person name="Corre E."/>
            <person name="Pelletier E."/>
            <person name="Niang G."/>
            <person name="Scheremetjew M."/>
            <person name="Finn R."/>
            <person name="Kale V."/>
            <person name="Holt S."/>
            <person name="Cochrane G."/>
            <person name="Meng A."/>
            <person name="Brown T."/>
            <person name="Cohen L."/>
        </authorList>
    </citation>
    <scope>NUCLEOTIDE SEQUENCE</scope>
    <source>
        <strain evidence="10">Clade-D-RCC2572</strain>
    </source>
</reference>
<dbReference type="Pfam" id="PF13445">
    <property type="entry name" value="zf-RING_UBOX"/>
    <property type="match status" value="1"/>
</dbReference>
<dbReference type="InterPro" id="IPR001680">
    <property type="entry name" value="WD40_rpt"/>
</dbReference>
<dbReference type="InterPro" id="IPR027370">
    <property type="entry name" value="Znf-RING_euk"/>
</dbReference>
<dbReference type="EMBL" id="HBEW01000403">
    <property type="protein sequence ID" value="CAD8575751.1"/>
    <property type="molecule type" value="Transcribed_RNA"/>
</dbReference>
<dbReference type="GO" id="GO:0061630">
    <property type="term" value="F:ubiquitin protein ligase activity"/>
    <property type="evidence" value="ECO:0007669"/>
    <property type="project" value="InterPro"/>
</dbReference>
<dbReference type="SUPFAM" id="SSF50978">
    <property type="entry name" value="WD40 repeat-like"/>
    <property type="match status" value="1"/>
</dbReference>
<protein>
    <recommendedName>
        <fullName evidence="9">RING-type domain-containing protein</fullName>
    </recommendedName>
</protein>
<dbReference type="InterPro" id="IPR019775">
    <property type="entry name" value="WD40_repeat_CS"/>
</dbReference>
<proteinExistence type="predicted"/>
<dbReference type="PROSITE" id="PS50089">
    <property type="entry name" value="ZF_RING_2"/>
    <property type="match status" value="1"/>
</dbReference>
<dbReference type="InterPro" id="IPR036322">
    <property type="entry name" value="WD40_repeat_dom_sf"/>
</dbReference>
<dbReference type="Gene3D" id="2.130.10.10">
    <property type="entry name" value="YVTN repeat-like/Quinoprotein amine dehydrogenase"/>
    <property type="match status" value="1"/>
</dbReference>
<keyword evidence="2" id="KW-0479">Metal-binding</keyword>
<evidence type="ECO:0000313" key="10">
    <source>
        <dbReference type="EMBL" id="CAD8575751.1"/>
    </source>
</evidence>
<dbReference type="AlphaFoldDB" id="A0A6U0DRR8"/>
<dbReference type="PROSITE" id="PS50082">
    <property type="entry name" value="WD_REPEATS_2"/>
    <property type="match status" value="2"/>
</dbReference>
<feature type="coiled-coil region" evidence="8">
    <location>
        <begin position="93"/>
        <end position="120"/>
    </location>
</feature>
<dbReference type="SMART" id="SM00320">
    <property type="entry name" value="WD40"/>
    <property type="match status" value="7"/>
</dbReference>
<accession>A0A6U0DRR8</accession>
<evidence type="ECO:0000259" key="9">
    <source>
        <dbReference type="PROSITE" id="PS50089"/>
    </source>
</evidence>
<gene>
    <name evidence="10" type="ORF">OMED0929_LOCUS338</name>
</gene>
<feature type="repeat" description="WD" evidence="7">
    <location>
        <begin position="479"/>
        <end position="519"/>
    </location>
</feature>
<evidence type="ECO:0000256" key="2">
    <source>
        <dbReference type="ARBA" id="ARBA00022723"/>
    </source>
</evidence>
<dbReference type="InterPro" id="IPR001841">
    <property type="entry name" value="Znf_RING"/>
</dbReference>
<dbReference type="PROSITE" id="PS50294">
    <property type="entry name" value="WD_REPEATS_REGION"/>
    <property type="match status" value="2"/>
</dbReference>
<evidence type="ECO:0000256" key="3">
    <source>
        <dbReference type="ARBA" id="ARBA00022737"/>
    </source>
</evidence>
<keyword evidence="5" id="KW-0862">Zinc</keyword>
<keyword evidence="3" id="KW-0677">Repeat</keyword>
<dbReference type="PANTHER" id="PTHR44080">
    <property type="entry name" value="E3 UBIQUITIN-PROTEIN LIGASE COP1"/>
    <property type="match status" value="1"/>
</dbReference>
<feature type="domain" description="RING-type" evidence="9">
    <location>
        <begin position="20"/>
        <end position="76"/>
    </location>
</feature>
<feature type="coiled-coil region" evidence="8">
    <location>
        <begin position="147"/>
        <end position="181"/>
    </location>
</feature>
<evidence type="ECO:0000256" key="6">
    <source>
        <dbReference type="PROSITE-ProRule" id="PRU00175"/>
    </source>
</evidence>
<dbReference type="InterPro" id="IPR015943">
    <property type="entry name" value="WD40/YVTN_repeat-like_dom_sf"/>
</dbReference>
<dbReference type="PROSITE" id="PS00518">
    <property type="entry name" value="ZF_RING_1"/>
    <property type="match status" value="1"/>
</dbReference>
<dbReference type="InterPro" id="IPR042755">
    <property type="entry name" value="COP1"/>
</dbReference>
<dbReference type="GO" id="GO:0043161">
    <property type="term" value="P:proteasome-mediated ubiquitin-dependent protein catabolic process"/>
    <property type="evidence" value="ECO:0007669"/>
    <property type="project" value="TreeGrafter"/>
</dbReference>
<dbReference type="SMART" id="SM00184">
    <property type="entry name" value="RING"/>
    <property type="match status" value="1"/>
</dbReference>
<dbReference type="InterPro" id="IPR017907">
    <property type="entry name" value="Znf_RING_CS"/>
</dbReference>
<dbReference type="Gene3D" id="3.30.40.10">
    <property type="entry name" value="Zinc/RING finger domain, C3HC4 (zinc finger)"/>
    <property type="match status" value="1"/>
</dbReference>
<dbReference type="Pfam" id="PF00400">
    <property type="entry name" value="WD40"/>
    <property type="match status" value="2"/>
</dbReference>
<feature type="repeat" description="WD" evidence="7">
    <location>
        <begin position="393"/>
        <end position="435"/>
    </location>
</feature>
<dbReference type="GO" id="GO:0008270">
    <property type="term" value="F:zinc ion binding"/>
    <property type="evidence" value="ECO:0007669"/>
    <property type="project" value="UniProtKB-KW"/>
</dbReference>
<evidence type="ECO:0000256" key="8">
    <source>
        <dbReference type="SAM" id="Coils"/>
    </source>
</evidence>
<evidence type="ECO:0000256" key="4">
    <source>
        <dbReference type="ARBA" id="ARBA00022771"/>
    </source>
</evidence>
<organism evidence="10">
    <name type="scientific">Ostreococcus mediterraneus</name>
    <dbReference type="NCBI Taxonomy" id="1486918"/>
    <lineage>
        <taxon>Eukaryota</taxon>
        <taxon>Viridiplantae</taxon>
        <taxon>Chlorophyta</taxon>
        <taxon>Mamiellophyceae</taxon>
        <taxon>Mamiellales</taxon>
        <taxon>Bathycoccaceae</taxon>
        <taxon>Ostreococcus</taxon>
    </lineage>
</organism>
<sequence length="606" mass="66705">MSLARAPSAVPDDFAPLVTCAICLDPFTDAHCVGTCGHTFCHACASRALEAATVSDDDDEDEYAPRERTARCPTCSSTFTERQLVPNAAVNAMVEAMKRAKQAETERQDATAKRLELDELTPLVKSLGEKHRGMVLESRAASRGVLQEFLMESRRRKTENAAALERELQFLDTDIAAVRREIEHLAGTAMLRDAPGAVGETRDKEMIGHAMEALGVMAPRRDGDNDAPVNIDETKRRKVLRHFNDLQSWYSKRRCDGAENNSSTASSVNARDTAAVLDEFSTLIGAFNRYSKISVAAEISEPEGANSSTIVSSIEFDSTQEHFATAGVSKRIQVYNLARVLEGKQAPEEEIMAKSKLSCLSYNKFIKHHLAASDYEGVVSLWDVERRQVVAEFEEHEKRIWTVDYCRTDPRLLVSGSDDYLVKIWNTDQSSSVHEIDMKANVCCAQYSPENAHCIAVGCVDHKVYLFDLRKINKPVQILSGHRKAVSYVKYLNANQIASASTDSTINVWNVNTGELTCALKGHMNEKNFVGLTVAGDHIACGSETNEVYIYHKELSSPITSVNFAGSGVVEDVTMPRAFISAATWKSDDSVLVAANSTGMIKVLAC</sequence>
<dbReference type="InterPro" id="IPR013083">
    <property type="entry name" value="Znf_RING/FYVE/PHD"/>
</dbReference>
<dbReference type="SUPFAM" id="SSF57850">
    <property type="entry name" value="RING/U-box"/>
    <property type="match status" value="1"/>
</dbReference>
<keyword evidence="1 7" id="KW-0853">WD repeat</keyword>
<name>A0A6U0DRR8_9CHLO</name>
<dbReference type="PANTHER" id="PTHR44080:SF1">
    <property type="entry name" value="E3 UBIQUITIN-PROTEIN LIGASE COP1"/>
    <property type="match status" value="1"/>
</dbReference>
<keyword evidence="4 6" id="KW-0863">Zinc-finger</keyword>
<evidence type="ECO:0000256" key="1">
    <source>
        <dbReference type="ARBA" id="ARBA00022574"/>
    </source>
</evidence>
<dbReference type="PROSITE" id="PS00678">
    <property type="entry name" value="WD_REPEATS_1"/>
    <property type="match status" value="1"/>
</dbReference>
<evidence type="ECO:0000256" key="7">
    <source>
        <dbReference type="PROSITE-ProRule" id="PRU00221"/>
    </source>
</evidence>
<keyword evidence="8" id="KW-0175">Coiled coil</keyword>